<dbReference type="EMBL" id="JAIFTL010000573">
    <property type="protein sequence ID" value="KAG9319161.1"/>
    <property type="molecule type" value="Genomic_DNA"/>
</dbReference>
<dbReference type="Pfam" id="PF04724">
    <property type="entry name" value="Glyco_transf_17"/>
    <property type="match status" value="2"/>
</dbReference>
<dbReference type="GO" id="GO:0003830">
    <property type="term" value="F:beta-1,4-mannosylglycoprotein 4-beta-N-acetylglucosaminyltransferase activity"/>
    <property type="evidence" value="ECO:0007669"/>
    <property type="project" value="InterPro"/>
</dbReference>
<accession>A0A9P8CUT2</accession>
<feature type="transmembrane region" description="Helical" evidence="1">
    <location>
        <begin position="12"/>
        <end position="32"/>
    </location>
</feature>
<dbReference type="PANTHER" id="PTHR12224">
    <property type="entry name" value="BETA-1,4-MANNOSYL-GLYCOPROTEIN BETA-1,4-N-ACETYLGLUCOSAMINYL-TRANSFERASE"/>
    <property type="match status" value="1"/>
</dbReference>
<evidence type="ECO:0000313" key="2">
    <source>
        <dbReference type="EMBL" id="KAG9319161.1"/>
    </source>
</evidence>
<dbReference type="GO" id="GO:0016020">
    <property type="term" value="C:membrane"/>
    <property type="evidence" value="ECO:0007669"/>
    <property type="project" value="InterPro"/>
</dbReference>
<protein>
    <submittedName>
        <fullName evidence="2">Uncharacterized protein</fullName>
    </submittedName>
</protein>
<reference evidence="2" key="1">
    <citation type="submission" date="2021-07" db="EMBL/GenBank/DDBJ databases">
        <title>Draft genome of Mortierella alpina, strain LL118, isolated from an aspen leaf litter sample.</title>
        <authorList>
            <person name="Yang S."/>
            <person name="Vinatzer B.A."/>
        </authorList>
    </citation>
    <scope>NUCLEOTIDE SEQUENCE</scope>
    <source>
        <strain evidence="2">LL118</strain>
    </source>
</reference>
<evidence type="ECO:0000313" key="3">
    <source>
        <dbReference type="Proteomes" id="UP000717515"/>
    </source>
</evidence>
<name>A0A9P8CUT2_MORAP</name>
<organism evidence="2 3">
    <name type="scientific">Mortierella alpina</name>
    <name type="common">Oleaginous fungus</name>
    <name type="synonym">Mortierella renispora</name>
    <dbReference type="NCBI Taxonomy" id="64518"/>
    <lineage>
        <taxon>Eukaryota</taxon>
        <taxon>Fungi</taxon>
        <taxon>Fungi incertae sedis</taxon>
        <taxon>Mucoromycota</taxon>
        <taxon>Mortierellomycotina</taxon>
        <taxon>Mortierellomycetes</taxon>
        <taxon>Mortierellales</taxon>
        <taxon>Mortierellaceae</taxon>
        <taxon>Mortierella</taxon>
    </lineage>
</organism>
<comment type="caution">
    <text evidence="2">The sequence shown here is derived from an EMBL/GenBank/DDBJ whole genome shotgun (WGS) entry which is preliminary data.</text>
</comment>
<evidence type="ECO:0000256" key="1">
    <source>
        <dbReference type="SAM" id="Phobius"/>
    </source>
</evidence>
<dbReference type="PANTHER" id="PTHR12224:SF0">
    <property type="entry name" value="BETA-1,4-MANNOSYL-GLYCOPROTEIN 4-BETA-N-ACETYLGLUCOSAMINYLTRANSFERASE"/>
    <property type="match status" value="1"/>
</dbReference>
<gene>
    <name evidence="2" type="ORF">KVV02_003258</name>
</gene>
<dbReference type="GO" id="GO:0006044">
    <property type="term" value="P:N-acetylglucosamine metabolic process"/>
    <property type="evidence" value="ECO:0007669"/>
    <property type="project" value="TreeGrafter"/>
</dbReference>
<keyword evidence="1" id="KW-1133">Transmembrane helix</keyword>
<proteinExistence type="predicted"/>
<dbReference type="Proteomes" id="UP000717515">
    <property type="component" value="Unassembled WGS sequence"/>
</dbReference>
<dbReference type="InterPro" id="IPR006813">
    <property type="entry name" value="Glyco_trans_17"/>
</dbReference>
<keyword evidence="1" id="KW-0472">Membrane</keyword>
<dbReference type="AlphaFoldDB" id="A0A9P8CUT2"/>
<sequence>MYEWHSRTRGIKASLATGFLILIGMTVLWVVFELDDFRTANLASEHSIEETLSAAVRNQLAKLWRSQAHFGQRADTLSSVAPDVVDEGNQTHSGAKKELKHRPRVFDMILLNDELDTLEIRLNELHSVVDVFFIMEAGYTFSGKPKPLYFSDNETRFRQFRDKIVHVTIPHLSPDDEKQYVQDGGWANEKFARNIGFKIATDARKPNDGDWIIVSDLDEIPKRSFLETVKAPNPDTDIGRRLLEGFPESDGDVLKLGCRFYYYSYEYRHRGDWYGPTLMRYRDPDSPIFTRPGSDPYPGLDMIQHIMENDWADAGRRLRDRDVGNTPYFDGQCHHCTWCFSNITAVIRKMQSYSHTEHSQSTYTNKKWILDHFSQGIDLFDRGDEIYDYVEDNQDLPQYIRDNSEKFSFMLRRKGLANAGFIDVDPTNPLAE</sequence>
<keyword evidence="1" id="KW-0812">Transmembrane</keyword>